<evidence type="ECO:0000313" key="4">
    <source>
        <dbReference type="EMBL" id="KAJ4359811.1"/>
    </source>
</evidence>
<dbReference type="InterPro" id="IPR005123">
    <property type="entry name" value="Oxoglu/Fe-dep_dioxygenase_dom"/>
</dbReference>
<dbReference type="EMBL" id="JAPEUX010000001">
    <property type="protein sequence ID" value="KAJ4359811.1"/>
    <property type="molecule type" value="Genomic_DNA"/>
</dbReference>
<name>A0A9W9CFS8_9PLEO</name>
<evidence type="ECO:0000256" key="2">
    <source>
        <dbReference type="SAM" id="MobiDB-lite"/>
    </source>
</evidence>
<dbReference type="GeneID" id="80903897"/>
<dbReference type="InterPro" id="IPR000868">
    <property type="entry name" value="Isochorismatase-like_dom"/>
</dbReference>
<dbReference type="InterPro" id="IPR036380">
    <property type="entry name" value="Isochorismatase-like_sf"/>
</dbReference>
<sequence>MLSLLELVTQNQPHFQTHQALLVLGLQNDFILPDGKLPVNTRSGFLDRIHALIPTFRKQSSNIIWTKTLYETDRLASDPTTGEGDAVVVGGLVDGVESSTDEDDDLPKDLIRPTQSRSSTSKHRLRALNLLKRVSARKTTSASPREELQAVVEEDEELFLRQSGKNGPACLPDTSGAEFADTVKSKIEPSDTVVQTTNYSAFQGTSLLLILRARLVTEVYICGCITNVNVLATVIDAARHGIKINVVGDCLGFRKQSRHKIALKRMIEFFDANIVTSQDVIERNMPGATLSSTPQKDSKDEQELEDMAKSLRVSDPRPTDQPNATQIPRGTTPTIAVEDSRDERERTSLANGRTRKPSDTTSLAESRATSDTKLSDEQFTERLMQGAKVPKPERQSEKQSLVKSKIRMRPRTSKEKDKHNHKKSEGKKTRDDSSKSSEKSDTKTEASSPHAAESEPDKHAKKPQTAPSVNESRPAAIAKAESSDKLRDNLSRSDRSLKPSASQPALSSANPDKDIASRVRMALTRAPKSDSHEEPPAQLRASPTKGAPAVAPSPTPSEMTTPRASKLQSLATFPVLGPDDRIAEGDSRIVYDFFPQKLYHPSDRSKPLRELIFTQVYNEVRWQKMLHQQGEVPRLLCAQGEFSADGSMPIYRHPADQTLPLLHFSPKVQLIRKRAEKLVGHPLNHVLIQLYRSGTDYISEHSDKTLDIARGSSIVNVSFGAQRTMRLRAKKSEKADDSQRETQRVAMPHNSMFVFGLKSNAKWLHGIMADKRIASERSEAENAYEGMRISLTFRHIATYLDAKCRTIWGQGATMKDQRDAGDVINDDEEENESLVRAFSRENHAPDFDWDHWYGDGFDVLHFKGSPKDLPILFASNNQVDVDMVRVYLAERNIEYSLIEAPKLEKGCEVDRQVGFRDTDTLRTEVSMPVLIIAYLERYRPLDSDDRTRPCTVNSFDIQIMITGLLKHWYNRHVSTYPHSFVDTLEVLEERFAFTPGAFIAGRRFAHADCIAWVALDELIRNWDGWSEEDFPNLTEYYRMLWKKKKSVQLVRAELPSIKKLKATKGKERVEE</sequence>
<dbReference type="Gene3D" id="3.40.50.850">
    <property type="entry name" value="Isochorismatase-like"/>
    <property type="match status" value="1"/>
</dbReference>
<comment type="similarity">
    <text evidence="1">Belongs to the isochorismatase family.</text>
</comment>
<dbReference type="Pfam" id="PF00857">
    <property type="entry name" value="Isochorismatase"/>
    <property type="match status" value="1"/>
</dbReference>
<feature type="region of interest" description="Disordered" evidence="2">
    <location>
        <begin position="285"/>
        <end position="562"/>
    </location>
</feature>
<dbReference type="InterPro" id="IPR037151">
    <property type="entry name" value="AlkB-like_sf"/>
</dbReference>
<feature type="compositionally biased region" description="Basic and acidic residues" evidence="2">
    <location>
        <begin position="368"/>
        <end position="380"/>
    </location>
</feature>
<feature type="compositionally biased region" description="Basic and acidic residues" evidence="2">
    <location>
        <begin position="338"/>
        <end position="347"/>
    </location>
</feature>
<dbReference type="Gene3D" id="1.20.1050.10">
    <property type="match status" value="1"/>
</dbReference>
<comment type="caution">
    <text evidence="4">The sequence shown here is derived from an EMBL/GenBank/DDBJ whole genome shotgun (WGS) entry which is preliminary data.</text>
</comment>
<dbReference type="SUPFAM" id="SSF47616">
    <property type="entry name" value="GST C-terminal domain-like"/>
    <property type="match status" value="1"/>
</dbReference>
<feature type="domain" description="Fe2OG dioxygenase" evidence="3">
    <location>
        <begin position="682"/>
        <end position="797"/>
    </location>
</feature>
<dbReference type="CDD" id="cd00431">
    <property type="entry name" value="cysteine_hydrolases"/>
    <property type="match status" value="1"/>
</dbReference>
<organism evidence="4 5">
    <name type="scientific">Didymosphaeria variabile</name>
    <dbReference type="NCBI Taxonomy" id="1932322"/>
    <lineage>
        <taxon>Eukaryota</taxon>
        <taxon>Fungi</taxon>
        <taxon>Dikarya</taxon>
        <taxon>Ascomycota</taxon>
        <taxon>Pezizomycotina</taxon>
        <taxon>Dothideomycetes</taxon>
        <taxon>Pleosporomycetidae</taxon>
        <taxon>Pleosporales</taxon>
        <taxon>Massarineae</taxon>
        <taxon>Didymosphaeriaceae</taxon>
        <taxon>Didymosphaeria</taxon>
    </lineage>
</organism>
<keyword evidence="5" id="KW-1185">Reference proteome</keyword>
<feature type="region of interest" description="Disordered" evidence="2">
    <location>
        <begin position="97"/>
        <end position="122"/>
    </location>
</feature>
<dbReference type="Pfam" id="PF13532">
    <property type="entry name" value="2OG-FeII_Oxy_2"/>
    <property type="match status" value="1"/>
</dbReference>
<dbReference type="InterPro" id="IPR032854">
    <property type="entry name" value="ALKBH3"/>
</dbReference>
<dbReference type="Gene3D" id="2.60.120.590">
    <property type="entry name" value="Alpha-ketoglutarate-dependent dioxygenase AlkB-like"/>
    <property type="match status" value="1"/>
</dbReference>
<gene>
    <name evidence="4" type="ORF">N0V89_000367</name>
</gene>
<dbReference type="GO" id="GO:0051213">
    <property type="term" value="F:dioxygenase activity"/>
    <property type="evidence" value="ECO:0007669"/>
    <property type="project" value="InterPro"/>
</dbReference>
<dbReference type="SUPFAM" id="SSF51197">
    <property type="entry name" value="Clavaminate synthase-like"/>
    <property type="match status" value="1"/>
</dbReference>
<dbReference type="RefSeq" id="XP_056076013.1">
    <property type="nucleotide sequence ID" value="XM_056209191.1"/>
</dbReference>
<protein>
    <recommendedName>
        <fullName evidence="3">Fe2OG dioxygenase domain-containing protein</fullName>
    </recommendedName>
</protein>
<dbReference type="AlphaFoldDB" id="A0A9W9CFS8"/>
<feature type="compositionally biased region" description="Basic and acidic residues" evidence="2">
    <location>
        <begin position="481"/>
        <end position="497"/>
    </location>
</feature>
<dbReference type="PROSITE" id="PS51471">
    <property type="entry name" value="FE2OG_OXY"/>
    <property type="match status" value="1"/>
</dbReference>
<dbReference type="PANTHER" id="PTHR31212:SF5">
    <property type="entry name" value="ISOCHORISMATASE FAMILY PROTEIN FAMILY (AFU_ORTHOLOGUE AFUA_3G14500)"/>
    <property type="match status" value="1"/>
</dbReference>
<feature type="compositionally biased region" description="Basic and acidic residues" evidence="2">
    <location>
        <begin position="426"/>
        <end position="444"/>
    </location>
</feature>
<feature type="compositionally biased region" description="Polar residues" evidence="2">
    <location>
        <begin position="499"/>
        <end position="510"/>
    </location>
</feature>
<feature type="compositionally biased region" description="Polar residues" evidence="2">
    <location>
        <begin position="320"/>
        <end position="334"/>
    </location>
</feature>
<reference evidence="4" key="1">
    <citation type="submission" date="2022-10" db="EMBL/GenBank/DDBJ databases">
        <title>Tapping the CABI collections for fungal endophytes: first genome assemblies for Collariella, Neodidymelliopsis, Ascochyta clinopodiicola, Didymella pomorum, Didymosphaeria variabile, Neocosmospora piperis and Neocucurbitaria cava.</title>
        <authorList>
            <person name="Hill R."/>
        </authorList>
    </citation>
    <scope>NUCLEOTIDE SEQUENCE</scope>
    <source>
        <strain evidence="4">IMI 356815</strain>
    </source>
</reference>
<accession>A0A9W9CFS8</accession>
<dbReference type="Proteomes" id="UP001140513">
    <property type="component" value="Unassembled WGS sequence"/>
</dbReference>
<dbReference type="PANTHER" id="PTHR31212">
    <property type="entry name" value="ALPHA-KETOGLUTARATE-DEPENDENT DIOXYGENASE ALKB HOMOLOG 3"/>
    <property type="match status" value="1"/>
</dbReference>
<evidence type="ECO:0000259" key="3">
    <source>
        <dbReference type="PROSITE" id="PS51471"/>
    </source>
</evidence>
<dbReference type="GO" id="GO:0006307">
    <property type="term" value="P:DNA alkylation repair"/>
    <property type="evidence" value="ECO:0007669"/>
    <property type="project" value="InterPro"/>
</dbReference>
<dbReference type="SUPFAM" id="SSF52499">
    <property type="entry name" value="Isochorismatase-like hydrolases"/>
    <property type="match status" value="1"/>
</dbReference>
<feature type="compositionally biased region" description="Basic and acidic residues" evidence="2">
    <location>
        <begin position="296"/>
        <end position="318"/>
    </location>
</feature>
<proteinExistence type="inferred from homology"/>
<dbReference type="InterPro" id="IPR036282">
    <property type="entry name" value="Glutathione-S-Trfase_C_sf"/>
</dbReference>
<dbReference type="InterPro" id="IPR027450">
    <property type="entry name" value="AlkB-like"/>
</dbReference>
<dbReference type="OrthoDB" id="445341at2759"/>
<evidence type="ECO:0000313" key="5">
    <source>
        <dbReference type="Proteomes" id="UP001140513"/>
    </source>
</evidence>
<evidence type="ECO:0000256" key="1">
    <source>
        <dbReference type="ARBA" id="ARBA00006336"/>
    </source>
</evidence>